<proteinExistence type="predicted"/>
<feature type="region of interest" description="Disordered" evidence="1">
    <location>
        <begin position="1"/>
        <end position="37"/>
    </location>
</feature>
<dbReference type="OrthoDB" id="5778525at2759"/>
<evidence type="ECO:0000313" key="3">
    <source>
        <dbReference type="Proteomes" id="UP000092321"/>
    </source>
</evidence>
<evidence type="ECO:0000313" key="2">
    <source>
        <dbReference type="EMBL" id="OBA25945.1"/>
    </source>
</evidence>
<reference evidence="3" key="1">
    <citation type="journal article" date="2016" name="Proc. Natl. Acad. Sci. U.S.A.">
        <title>Comparative genomics of biotechnologically important yeasts.</title>
        <authorList>
            <person name="Riley R."/>
            <person name="Haridas S."/>
            <person name="Wolfe K.H."/>
            <person name="Lopes M.R."/>
            <person name="Hittinger C.T."/>
            <person name="Goeker M."/>
            <person name="Salamov A.A."/>
            <person name="Wisecaver J.H."/>
            <person name="Long T.M."/>
            <person name="Calvey C.H."/>
            <person name="Aerts A.L."/>
            <person name="Barry K.W."/>
            <person name="Choi C."/>
            <person name="Clum A."/>
            <person name="Coughlan A.Y."/>
            <person name="Deshpande S."/>
            <person name="Douglass A.P."/>
            <person name="Hanson S.J."/>
            <person name="Klenk H.-P."/>
            <person name="LaButti K.M."/>
            <person name="Lapidus A."/>
            <person name="Lindquist E.A."/>
            <person name="Lipzen A.M."/>
            <person name="Meier-Kolthoff J.P."/>
            <person name="Ohm R.A."/>
            <person name="Otillar R.P."/>
            <person name="Pangilinan J.L."/>
            <person name="Peng Y."/>
            <person name="Rokas A."/>
            <person name="Rosa C.A."/>
            <person name="Scheuner C."/>
            <person name="Sibirny A.A."/>
            <person name="Slot J.C."/>
            <person name="Stielow J.B."/>
            <person name="Sun H."/>
            <person name="Kurtzman C.P."/>
            <person name="Blackwell M."/>
            <person name="Grigoriev I.V."/>
            <person name="Jeffries T.W."/>
        </authorList>
    </citation>
    <scope>NUCLEOTIDE SEQUENCE [LARGE SCALE GENOMIC DNA]</scope>
    <source>
        <strain evidence="3">NRRL Y-1626</strain>
    </source>
</reference>
<organism evidence="2 3">
    <name type="scientific">Hanseniaspora valbyensis NRRL Y-1626</name>
    <dbReference type="NCBI Taxonomy" id="766949"/>
    <lineage>
        <taxon>Eukaryota</taxon>
        <taxon>Fungi</taxon>
        <taxon>Dikarya</taxon>
        <taxon>Ascomycota</taxon>
        <taxon>Saccharomycotina</taxon>
        <taxon>Saccharomycetes</taxon>
        <taxon>Saccharomycodales</taxon>
        <taxon>Saccharomycodaceae</taxon>
        <taxon>Hanseniaspora</taxon>
    </lineage>
</organism>
<comment type="caution">
    <text evidence="2">The sequence shown here is derived from an EMBL/GenBank/DDBJ whole genome shotgun (WGS) entry which is preliminary data.</text>
</comment>
<accession>A0A1B7TB90</accession>
<dbReference type="EMBL" id="LXPE01000032">
    <property type="protein sequence ID" value="OBA25945.1"/>
    <property type="molecule type" value="Genomic_DNA"/>
</dbReference>
<feature type="compositionally biased region" description="Polar residues" evidence="1">
    <location>
        <begin position="1"/>
        <end position="17"/>
    </location>
</feature>
<keyword evidence="3" id="KW-1185">Reference proteome</keyword>
<evidence type="ECO:0000256" key="1">
    <source>
        <dbReference type="SAM" id="MobiDB-lite"/>
    </source>
</evidence>
<sequence>MDSQNGQKPNDTNNTNATKKQKSNKNETKSKTTRFKKTRKVLLTEDVKKINHIKSEHKRRNLMKQKHIELIAIVPKLNLSHPIYADEIQRIKTGEELLVKREYDPDLEFVLNTNLKNTDPEKQLEKFEQAIHAERSIYKLSKEYLEEQYELNTKLKEYIKYLISTSQLQENAELKAALDQIKP</sequence>
<name>A0A1B7TB90_9ASCO</name>
<dbReference type="AlphaFoldDB" id="A0A1B7TB90"/>
<protein>
    <submittedName>
        <fullName evidence="2">Uncharacterized protein</fullName>
    </submittedName>
</protein>
<dbReference type="Proteomes" id="UP000092321">
    <property type="component" value="Unassembled WGS sequence"/>
</dbReference>
<gene>
    <name evidence="2" type="ORF">HANVADRAFT_53546</name>
</gene>